<feature type="compositionally biased region" description="Polar residues" evidence="2">
    <location>
        <begin position="754"/>
        <end position="770"/>
    </location>
</feature>
<evidence type="ECO:0000256" key="1">
    <source>
        <dbReference type="ARBA" id="ARBA00038154"/>
    </source>
</evidence>
<comment type="caution">
    <text evidence="4">The sequence shown here is derived from an EMBL/GenBank/DDBJ whole genome shotgun (WGS) entry which is preliminary data.</text>
</comment>
<dbReference type="GO" id="GO:0005768">
    <property type="term" value="C:endosome"/>
    <property type="evidence" value="ECO:0007669"/>
    <property type="project" value="TreeGrafter"/>
</dbReference>
<dbReference type="Pfam" id="PF13949">
    <property type="entry name" value="ALIX_LYPXL_bnd"/>
    <property type="match status" value="1"/>
</dbReference>
<sequence length="785" mass="90647">MNTNLLFIPLKQSSVLDLGDELRQVITNNYFQPASSFNSDLIYITQLRNQVAQIKNVNDELGKTSQDDSILLEYLQVLNALQNKFSDDCVEFAWFDTLAYGPQGPYRYRSLKIEKLNVIYQIGSLYSQIAISESRHTDIGLKRACHYFQLSAGCFMFINNFLIETIKNKNDPLVLSIPLSMQSSTIQCLEYLMLAQAQETIWQKAINNNSMKDSVVARLSIQTSEYYSKALDFGNSSDLIKLEWINHMKVKKLHFLAAAHLRSSTIAADSFQYGEQVAHLRVASQAVDQALKSKKYVNSLVLEDLQGLADVIKVRLRTAEKDNDLVYLKIVPQEKELKTIIGVSMVKSIIPEAFEQKPESNTEIFKELLPYVIIHVAQAMRERQDEYVQTKFHTPISSLNNMLVKFLIDRDLPSSIDSIQQPENIPDSVIHHSQEILKTGGVDFIDKAFKELDKLKLECNHLLQECETRIDLDRSEDDMLRRKQGSTRWTRKSTDDAAQELIKKVDKMKQYLQQANNGDGFVLKKFYDIKPALDVYSSGYKALSQYIPNSQYIELPEHLSIVISDLRSCLARANTLESERKEFLQTLEIRSRDNSILPKLITEYNSNRSKYQTENGEFNSNAFESVYEKHMKLFDSDIKYIARTRDSQMTLEHEIDSINQKFVQEFKSLQNSSNEKRQQVLQYLETAYEKFLEIINNLTEGSKFYTDFIEKGSAVLQECEEYLYRRRVESRDLELAISNSFQQQQQVQEQNEQLSVPRNYSNDKLISPKTSKPGLWNPNSDIQFS</sequence>
<dbReference type="PROSITE" id="PS51180">
    <property type="entry name" value="BRO1"/>
    <property type="match status" value="1"/>
</dbReference>
<protein>
    <submittedName>
        <fullName evidence="4">PH-response regulator protein palA/RIM20</fullName>
    </submittedName>
</protein>
<feature type="region of interest" description="Disordered" evidence="2">
    <location>
        <begin position="748"/>
        <end position="785"/>
    </location>
</feature>
<dbReference type="InterPro" id="IPR025304">
    <property type="entry name" value="ALIX_V_dom"/>
</dbReference>
<evidence type="ECO:0000259" key="3">
    <source>
        <dbReference type="PROSITE" id="PS51180"/>
    </source>
</evidence>
<organism evidence="4 5">
    <name type="scientific">Candida albicans P78048</name>
    <dbReference type="NCBI Taxonomy" id="1094989"/>
    <lineage>
        <taxon>Eukaryota</taxon>
        <taxon>Fungi</taxon>
        <taxon>Dikarya</taxon>
        <taxon>Ascomycota</taxon>
        <taxon>Saccharomycotina</taxon>
        <taxon>Pichiomycetes</taxon>
        <taxon>Debaryomycetaceae</taxon>
        <taxon>Candida/Lodderomyces clade</taxon>
        <taxon>Candida</taxon>
    </lineage>
</organism>
<proteinExistence type="inferred from homology"/>
<dbReference type="CDD" id="cd09241">
    <property type="entry name" value="BRO1_ScRim20-like"/>
    <property type="match status" value="1"/>
</dbReference>
<dbReference type="PANTHER" id="PTHR23030:SF39">
    <property type="entry name" value="PROGRAMMED CELL DEATH 6-INTERACTING PROTEIN"/>
    <property type="match status" value="1"/>
</dbReference>
<dbReference type="Pfam" id="PF03097">
    <property type="entry name" value="BRO1"/>
    <property type="match status" value="1"/>
</dbReference>
<dbReference type="PANTHER" id="PTHR23030">
    <property type="entry name" value="PCD6 INTERACTING PROTEIN-RELATED"/>
    <property type="match status" value="1"/>
</dbReference>
<dbReference type="SMART" id="SM01041">
    <property type="entry name" value="BRO1"/>
    <property type="match status" value="1"/>
</dbReference>
<dbReference type="InterPro" id="IPR004328">
    <property type="entry name" value="BRO1_dom"/>
</dbReference>
<feature type="domain" description="BRO1" evidence="3">
    <location>
        <begin position="4"/>
        <end position="403"/>
    </location>
</feature>
<gene>
    <name evidence="4" type="ORF">MG3_00952</name>
</gene>
<accession>A0AB34Q004</accession>
<dbReference type="InterPro" id="IPR038499">
    <property type="entry name" value="BRO1_sf"/>
</dbReference>
<dbReference type="Gene3D" id="1.25.40.280">
    <property type="entry name" value="alix/aip1 like domains"/>
    <property type="match status" value="1"/>
</dbReference>
<reference evidence="4 5" key="1">
    <citation type="submission" date="2013-12" db="EMBL/GenBank/DDBJ databases">
        <title>The Genome Sequence of Candida albicans P78048.</title>
        <authorList>
            <consortium name="The Broad Institute Genome Sequencing Platform"/>
            <consortium name="The Broad Institute Genome Sequencing Center for Infectious Disease"/>
            <person name="Cuomo C."/>
            <person name="Bennett R."/>
            <person name="Hirakawa M."/>
            <person name="Noverr M."/>
            <person name="Mitchell A."/>
            <person name="Young S.K."/>
            <person name="Zeng Q."/>
            <person name="Gargeya S."/>
            <person name="Fitzgerald M."/>
            <person name="Abouelleil A."/>
            <person name="Alvarado L."/>
            <person name="Berlin A.M."/>
            <person name="Chapman S.B."/>
            <person name="Dewar J."/>
            <person name="Goldberg J."/>
            <person name="Griggs A."/>
            <person name="Gujja S."/>
            <person name="Hansen M."/>
            <person name="Howarth C."/>
            <person name="Imamovic A."/>
            <person name="Larimer J."/>
            <person name="McCowan C."/>
            <person name="Murphy C."/>
            <person name="Pearson M."/>
            <person name="Priest M."/>
            <person name="Roberts A."/>
            <person name="Saif S."/>
            <person name="Shea T."/>
            <person name="Sykes S."/>
            <person name="Wortman J."/>
            <person name="Nusbaum C."/>
            <person name="Birren B."/>
        </authorList>
    </citation>
    <scope>NUCLEOTIDE SEQUENCE [LARGE SCALE GENOMIC DNA]</scope>
    <source>
        <strain evidence="4 5">P78048</strain>
    </source>
</reference>
<evidence type="ECO:0000256" key="2">
    <source>
        <dbReference type="SAM" id="MobiDB-lite"/>
    </source>
</evidence>
<dbReference type="Proteomes" id="UP000030161">
    <property type="component" value="Unassembled WGS sequence"/>
</dbReference>
<dbReference type="EMBL" id="AJIX01000008">
    <property type="protein sequence ID" value="KGR17043.1"/>
    <property type="molecule type" value="Genomic_DNA"/>
</dbReference>
<evidence type="ECO:0000313" key="4">
    <source>
        <dbReference type="EMBL" id="KGR17043.1"/>
    </source>
</evidence>
<comment type="similarity">
    <text evidence="1">Belongs to the palA/RIM20 family.</text>
</comment>
<name>A0AB34Q004_CANAX</name>
<dbReference type="CDD" id="cd08915">
    <property type="entry name" value="V_Alix_like"/>
    <property type="match status" value="1"/>
</dbReference>
<dbReference type="Gene3D" id="1.20.120.560">
    <property type="entry name" value="alix/aip1 in complex with the ypdl late domain"/>
    <property type="match status" value="1"/>
</dbReference>
<dbReference type="Gene3D" id="1.20.140.50">
    <property type="entry name" value="alix/aip1 like domains"/>
    <property type="match status" value="1"/>
</dbReference>
<dbReference type="AlphaFoldDB" id="A0AB34Q004"/>
<evidence type="ECO:0000313" key="5">
    <source>
        <dbReference type="Proteomes" id="UP000030161"/>
    </source>
</evidence>